<dbReference type="PANTHER" id="PTHR12558">
    <property type="entry name" value="CELL DIVISION CYCLE 16,23,27"/>
    <property type="match status" value="1"/>
</dbReference>
<dbReference type="Gene3D" id="1.25.40.10">
    <property type="entry name" value="Tetratricopeptide repeat domain"/>
    <property type="match status" value="3"/>
</dbReference>
<dbReference type="SMART" id="SM00028">
    <property type="entry name" value="TPR"/>
    <property type="match status" value="4"/>
</dbReference>
<dbReference type="Proteomes" id="UP000226437">
    <property type="component" value="Unassembled WGS sequence"/>
</dbReference>
<name>A0A2G0CJR2_9BACT</name>
<dbReference type="InterPro" id="IPR011990">
    <property type="entry name" value="TPR-like_helical_dom_sf"/>
</dbReference>
<dbReference type="OrthoDB" id="9803982at2"/>
<dbReference type="PANTHER" id="PTHR12558:SF13">
    <property type="entry name" value="CELL DIVISION CYCLE PROTEIN 27 HOMOLOG"/>
    <property type="match status" value="1"/>
</dbReference>
<dbReference type="EMBL" id="PDLO01000001">
    <property type="protein sequence ID" value="PHL00205.1"/>
    <property type="molecule type" value="Genomic_DNA"/>
</dbReference>
<feature type="repeat" description="TPR" evidence="1">
    <location>
        <begin position="289"/>
        <end position="322"/>
    </location>
</feature>
<comment type="caution">
    <text evidence="2">The sequence shown here is derived from an EMBL/GenBank/DDBJ whole genome shotgun (WGS) entry which is preliminary data.</text>
</comment>
<dbReference type="AlphaFoldDB" id="A0A2G0CJR2"/>
<dbReference type="InterPro" id="IPR019734">
    <property type="entry name" value="TPR_rpt"/>
</dbReference>
<evidence type="ECO:0000256" key="1">
    <source>
        <dbReference type="PROSITE-ProRule" id="PRU00339"/>
    </source>
</evidence>
<sequence>MAQVAKPGTLNGMNRKSNDQREKALMALVARYEKGARSGETVFLAEEEFEELLVHYFGHHDYDQTLEVADLAISQHHYTPDFYKWKALIHKINLEEEEALSTLEQLNIYAPNDEEVMMLRLEVFVHFEHREAARAALDQLYNVVDEDEKLSLLAFFDGLLCMQEDRYRESFAALAEAIRLDPFQEPAYDELLNAPELAEYRAEIGAFLKQQADHDPFNDLTWFYLGLWYDDGGEDYEALEAFGNARSLNDSRSNYDLEYADKLFDLEMYEPALRAYNAYFESDEAEESYETCMRIGRSYQMLDELALAKKAYFRALELDPEMYDIYQYIAECCVAEEKWGVAAYNYGRAVELPNHTADCWLGLALCSSATNAPLEAEQAFLKAIEMDEEFSDAYVSYALFLVETGREAEALQMLEDVAETYMDAPLAFGRVAIMIVCGRRKAALAMLNEALSAFYDDYPLLFNWHPELADDPEVRSLLQLHKQ</sequence>
<keyword evidence="3" id="KW-1185">Reference proteome</keyword>
<gene>
    <name evidence="2" type="ORF">CGL56_03965</name>
</gene>
<dbReference type="Pfam" id="PF13181">
    <property type="entry name" value="TPR_8"/>
    <property type="match status" value="1"/>
</dbReference>
<organism evidence="2 3">
    <name type="scientific">Neolewinella marina</name>
    <dbReference type="NCBI Taxonomy" id="438751"/>
    <lineage>
        <taxon>Bacteria</taxon>
        <taxon>Pseudomonadati</taxon>
        <taxon>Bacteroidota</taxon>
        <taxon>Saprospiria</taxon>
        <taxon>Saprospirales</taxon>
        <taxon>Lewinellaceae</taxon>
        <taxon>Neolewinella</taxon>
    </lineage>
</organism>
<protein>
    <recommendedName>
        <fullName evidence="4">Tetratricopeptide repeat protein</fullName>
    </recommendedName>
</protein>
<reference evidence="2 3" key="1">
    <citation type="submission" date="2017-10" db="EMBL/GenBank/DDBJ databases">
        <title>The draft genome sequence of Lewinella marina KCTC 32374.</title>
        <authorList>
            <person name="Wang K."/>
        </authorList>
    </citation>
    <scope>NUCLEOTIDE SEQUENCE [LARGE SCALE GENOMIC DNA]</scope>
    <source>
        <strain evidence="2 3">MKG-38</strain>
    </source>
</reference>
<dbReference type="SUPFAM" id="SSF48452">
    <property type="entry name" value="TPR-like"/>
    <property type="match status" value="1"/>
</dbReference>
<evidence type="ECO:0000313" key="3">
    <source>
        <dbReference type="Proteomes" id="UP000226437"/>
    </source>
</evidence>
<evidence type="ECO:0000313" key="2">
    <source>
        <dbReference type="EMBL" id="PHL00205.1"/>
    </source>
</evidence>
<keyword evidence="1" id="KW-0802">TPR repeat</keyword>
<evidence type="ECO:0008006" key="4">
    <source>
        <dbReference type="Google" id="ProtNLM"/>
    </source>
</evidence>
<accession>A0A2G0CJR2</accession>
<dbReference type="PROSITE" id="PS50005">
    <property type="entry name" value="TPR"/>
    <property type="match status" value="1"/>
</dbReference>
<proteinExistence type="predicted"/>